<dbReference type="EMBL" id="MT142538">
    <property type="protein sequence ID" value="QJA84862.1"/>
    <property type="molecule type" value="Genomic_DNA"/>
</dbReference>
<organism evidence="6">
    <name type="scientific">viral metagenome</name>
    <dbReference type="NCBI Taxonomy" id="1070528"/>
    <lineage>
        <taxon>unclassified sequences</taxon>
        <taxon>metagenomes</taxon>
        <taxon>organismal metagenomes</taxon>
    </lineage>
</organism>
<dbReference type="AlphaFoldDB" id="A0A6M3KSK2"/>
<reference evidence="6" key="1">
    <citation type="submission" date="2020-03" db="EMBL/GenBank/DDBJ databases">
        <title>The deep terrestrial virosphere.</title>
        <authorList>
            <person name="Holmfeldt K."/>
            <person name="Nilsson E."/>
            <person name="Simone D."/>
            <person name="Lopez-Fernandez M."/>
            <person name="Wu X."/>
            <person name="de Brujin I."/>
            <person name="Lundin D."/>
            <person name="Andersson A."/>
            <person name="Bertilsson S."/>
            <person name="Dopson M."/>
        </authorList>
    </citation>
    <scope>NUCLEOTIDE SEQUENCE</scope>
    <source>
        <strain evidence="6">MM415B02339</strain>
    </source>
</reference>
<dbReference type="GO" id="GO:0006729">
    <property type="term" value="P:tetrahydrobiopterin biosynthetic process"/>
    <property type="evidence" value="ECO:0007669"/>
    <property type="project" value="TreeGrafter"/>
</dbReference>
<dbReference type="InterPro" id="IPR043133">
    <property type="entry name" value="GTP-CH-I_C/QueF"/>
</dbReference>
<dbReference type="PANTHER" id="PTHR11109">
    <property type="entry name" value="GTP CYCLOHYDROLASE I"/>
    <property type="match status" value="1"/>
</dbReference>
<dbReference type="Gene3D" id="3.30.1130.10">
    <property type="match status" value="1"/>
</dbReference>
<dbReference type="GO" id="GO:0005525">
    <property type="term" value="F:GTP binding"/>
    <property type="evidence" value="ECO:0007669"/>
    <property type="project" value="TreeGrafter"/>
</dbReference>
<evidence type="ECO:0000259" key="5">
    <source>
        <dbReference type="Pfam" id="PF01227"/>
    </source>
</evidence>
<dbReference type="FunFam" id="3.30.1130.10:FF:000001">
    <property type="entry name" value="GTP cyclohydrolase 1"/>
    <property type="match status" value="1"/>
</dbReference>
<evidence type="ECO:0000256" key="1">
    <source>
        <dbReference type="ARBA" id="ARBA00001052"/>
    </source>
</evidence>
<gene>
    <name evidence="6" type="ORF">MM415B02339_0004</name>
</gene>
<comment type="pathway">
    <text evidence="2">Cofactor biosynthesis; 7,8-dihydroneopterin triphosphate biosynthesis; 7,8-dihydroneopterin triphosphate from GTP: step 1/1.</text>
</comment>
<dbReference type="PANTHER" id="PTHR11109:SF7">
    <property type="entry name" value="GTP CYCLOHYDROLASE 1"/>
    <property type="match status" value="1"/>
</dbReference>
<dbReference type="Pfam" id="PF01227">
    <property type="entry name" value="GTP_cyclohydroI"/>
    <property type="match status" value="1"/>
</dbReference>
<comment type="catalytic activity">
    <reaction evidence="1">
        <text>GTP + H2O = 7,8-dihydroneopterin 3'-triphosphate + formate + H(+)</text>
        <dbReference type="Rhea" id="RHEA:17473"/>
        <dbReference type="ChEBI" id="CHEBI:15377"/>
        <dbReference type="ChEBI" id="CHEBI:15378"/>
        <dbReference type="ChEBI" id="CHEBI:15740"/>
        <dbReference type="ChEBI" id="CHEBI:37565"/>
        <dbReference type="ChEBI" id="CHEBI:58462"/>
        <dbReference type="EC" id="3.5.4.16"/>
    </reaction>
</comment>
<dbReference type="HAMAP" id="MF_00223">
    <property type="entry name" value="FolE"/>
    <property type="match status" value="1"/>
</dbReference>
<dbReference type="GO" id="GO:0005737">
    <property type="term" value="C:cytoplasm"/>
    <property type="evidence" value="ECO:0007669"/>
    <property type="project" value="TreeGrafter"/>
</dbReference>
<protein>
    <recommendedName>
        <fullName evidence="3">GTP cyclohydrolase I</fullName>
        <ecNumber evidence="3">3.5.4.16</ecNumber>
    </recommendedName>
</protein>
<feature type="domain" description="GTP cyclohydrolase I" evidence="5">
    <location>
        <begin position="7"/>
        <end position="182"/>
    </location>
</feature>
<dbReference type="InterPro" id="IPR020602">
    <property type="entry name" value="GTP_CycHdrlase_I_dom"/>
</dbReference>
<dbReference type="NCBIfam" id="NF006826">
    <property type="entry name" value="PRK09347.1-3"/>
    <property type="match status" value="1"/>
</dbReference>
<dbReference type="NCBIfam" id="NF006825">
    <property type="entry name" value="PRK09347.1-2"/>
    <property type="match status" value="1"/>
</dbReference>
<dbReference type="PROSITE" id="PS00860">
    <property type="entry name" value="GTP_CYCLOHYDROL_1_2"/>
    <property type="match status" value="1"/>
</dbReference>
<sequence>MNESKARDAVRDLMVALGCDMSDPSLRDTPKRVAAMWVHELLVGYTAEVQKILDVTFDSDSDGMVACTHIAFSSCCEHHMLPFIGLAHVAYIPAGGRVVGLSKLARVVDAFSRRLQIQERMTRQIADAIWGFLKPQGVGVVVEAVHQCMVCRGVGKSGSSMVTSELLGDFREAAVRQEFFDLCWRAK</sequence>
<accession>A0A6M3KSK2</accession>
<evidence type="ECO:0000256" key="3">
    <source>
        <dbReference type="ARBA" id="ARBA00012715"/>
    </source>
</evidence>
<evidence type="ECO:0000313" key="6">
    <source>
        <dbReference type="EMBL" id="QJA84862.1"/>
    </source>
</evidence>
<dbReference type="UniPathway" id="UPA00848">
    <property type="reaction ID" value="UER00151"/>
</dbReference>
<dbReference type="GO" id="GO:0003934">
    <property type="term" value="F:GTP cyclohydrolase I activity"/>
    <property type="evidence" value="ECO:0007669"/>
    <property type="project" value="UniProtKB-EC"/>
</dbReference>
<dbReference type="Gene3D" id="1.10.286.10">
    <property type="match status" value="1"/>
</dbReference>
<keyword evidence="4 6" id="KW-0378">Hydrolase</keyword>
<dbReference type="SUPFAM" id="SSF55620">
    <property type="entry name" value="Tetrahydrobiopterin biosynthesis enzymes-like"/>
    <property type="match status" value="1"/>
</dbReference>
<dbReference type="GO" id="GO:0046654">
    <property type="term" value="P:tetrahydrofolate biosynthetic process"/>
    <property type="evidence" value="ECO:0007669"/>
    <property type="project" value="InterPro"/>
</dbReference>
<dbReference type="NCBIfam" id="TIGR00063">
    <property type="entry name" value="folE"/>
    <property type="match status" value="1"/>
</dbReference>
<dbReference type="InterPro" id="IPR018234">
    <property type="entry name" value="GTP_CycHdrlase_I_CS"/>
</dbReference>
<evidence type="ECO:0000256" key="2">
    <source>
        <dbReference type="ARBA" id="ARBA00005080"/>
    </source>
</evidence>
<dbReference type="InterPro" id="IPR043134">
    <property type="entry name" value="GTP-CH-I_N"/>
</dbReference>
<evidence type="ECO:0000256" key="4">
    <source>
        <dbReference type="ARBA" id="ARBA00022801"/>
    </source>
</evidence>
<dbReference type="EC" id="3.5.4.16" evidence="3"/>
<name>A0A6M3KSK2_9ZZZZ</name>
<dbReference type="InterPro" id="IPR001474">
    <property type="entry name" value="GTP_CycHdrlase_I"/>
</dbReference>
<dbReference type="GO" id="GO:0008270">
    <property type="term" value="F:zinc ion binding"/>
    <property type="evidence" value="ECO:0007669"/>
    <property type="project" value="TreeGrafter"/>
</dbReference>
<proteinExistence type="inferred from homology"/>